<comment type="similarity">
    <text evidence="4">Belongs to the etk/wzc family.</text>
</comment>
<dbReference type="NCBIfam" id="TIGR01007">
    <property type="entry name" value="eps_fam"/>
    <property type="match status" value="1"/>
</dbReference>
<feature type="domain" description="Polysaccharide chain length determinant N-terminal" evidence="18">
    <location>
        <begin position="5"/>
        <end position="60"/>
    </location>
</feature>
<evidence type="ECO:0000259" key="18">
    <source>
        <dbReference type="Pfam" id="PF02706"/>
    </source>
</evidence>
<evidence type="ECO:0000313" key="21">
    <source>
        <dbReference type="Proteomes" id="UP000254291"/>
    </source>
</evidence>
<comment type="catalytic activity">
    <reaction evidence="16">
        <text>L-tyrosyl-[protein] + ATP = O-phospho-L-tyrosyl-[protein] + ADP + H(+)</text>
        <dbReference type="Rhea" id="RHEA:10596"/>
        <dbReference type="Rhea" id="RHEA-COMP:10136"/>
        <dbReference type="Rhea" id="RHEA-COMP:20101"/>
        <dbReference type="ChEBI" id="CHEBI:15378"/>
        <dbReference type="ChEBI" id="CHEBI:30616"/>
        <dbReference type="ChEBI" id="CHEBI:46858"/>
        <dbReference type="ChEBI" id="CHEBI:61978"/>
        <dbReference type="ChEBI" id="CHEBI:456216"/>
        <dbReference type="EC" id="2.7.10.2"/>
    </reaction>
</comment>
<dbReference type="PANTHER" id="PTHR32309:SF13">
    <property type="entry name" value="FERRIC ENTEROBACTIN TRANSPORT PROTEIN FEPE"/>
    <property type="match status" value="1"/>
</dbReference>
<evidence type="ECO:0000256" key="5">
    <source>
        <dbReference type="ARBA" id="ARBA00011903"/>
    </source>
</evidence>
<dbReference type="EMBL" id="UGQM01000001">
    <property type="protein sequence ID" value="STZ45723.1"/>
    <property type="molecule type" value="Genomic_DNA"/>
</dbReference>
<evidence type="ECO:0000256" key="7">
    <source>
        <dbReference type="ARBA" id="ARBA00022519"/>
    </source>
</evidence>
<keyword evidence="14" id="KW-0472">Membrane</keyword>
<protein>
    <recommendedName>
        <fullName evidence="5">non-specific protein-tyrosine kinase</fullName>
        <ecNumber evidence="5">2.7.10.2</ecNumber>
    </recommendedName>
</protein>
<evidence type="ECO:0000313" key="20">
    <source>
        <dbReference type="EMBL" id="STZ45723.1"/>
    </source>
</evidence>
<name>A0A378SSK3_9MYCO</name>
<evidence type="ECO:0000256" key="9">
    <source>
        <dbReference type="ARBA" id="ARBA00022692"/>
    </source>
</evidence>
<feature type="domain" description="AAA" evidence="19">
    <location>
        <begin position="274"/>
        <end position="399"/>
    </location>
</feature>
<organism evidence="20 21">
    <name type="scientific">Mycolicibacterium gilvum</name>
    <dbReference type="NCBI Taxonomy" id="1804"/>
    <lineage>
        <taxon>Bacteria</taxon>
        <taxon>Bacillati</taxon>
        <taxon>Actinomycetota</taxon>
        <taxon>Actinomycetes</taxon>
        <taxon>Mycobacteriales</taxon>
        <taxon>Mycobacteriaceae</taxon>
        <taxon>Mycolicibacterium</taxon>
    </lineage>
</organism>
<feature type="region of interest" description="Disordered" evidence="17">
    <location>
        <begin position="431"/>
        <end position="468"/>
    </location>
</feature>
<accession>A0A378SSK3</accession>
<evidence type="ECO:0000256" key="1">
    <source>
        <dbReference type="ARBA" id="ARBA00004429"/>
    </source>
</evidence>
<comment type="similarity">
    <text evidence="3">Belongs to the CpsD/CapB family.</text>
</comment>
<dbReference type="Gene3D" id="3.40.50.300">
    <property type="entry name" value="P-loop containing nucleotide triphosphate hydrolases"/>
    <property type="match status" value="1"/>
</dbReference>
<dbReference type="SUPFAM" id="SSF52540">
    <property type="entry name" value="P-loop containing nucleoside triphosphate hydrolases"/>
    <property type="match status" value="1"/>
</dbReference>
<dbReference type="InterPro" id="IPR025669">
    <property type="entry name" value="AAA_dom"/>
</dbReference>
<keyword evidence="11" id="KW-0418">Kinase</keyword>
<evidence type="ECO:0000256" key="11">
    <source>
        <dbReference type="ARBA" id="ARBA00022777"/>
    </source>
</evidence>
<keyword evidence="7" id="KW-0997">Cell inner membrane</keyword>
<comment type="subcellular location">
    <subcellularLocation>
        <location evidence="1">Cell inner membrane</location>
        <topology evidence="1">Multi-pass membrane protein</topology>
    </subcellularLocation>
</comment>
<keyword evidence="15" id="KW-0829">Tyrosine-protein kinase</keyword>
<dbReference type="InterPro" id="IPR003856">
    <property type="entry name" value="LPS_length_determ_N"/>
</dbReference>
<evidence type="ECO:0000256" key="2">
    <source>
        <dbReference type="ARBA" id="ARBA00006683"/>
    </source>
</evidence>
<comment type="similarity">
    <text evidence="2">Belongs to the CpsC/CapA family.</text>
</comment>
<evidence type="ECO:0000256" key="8">
    <source>
        <dbReference type="ARBA" id="ARBA00022679"/>
    </source>
</evidence>
<keyword evidence="6" id="KW-1003">Cell membrane</keyword>
<dbReference type="CDD" id="cd05387">
    <property type="entry name" value="BY-kinase"/>
    <property type="match status" value="1"/>
</dbReference>
<keyword evidence="8 20" id="KW-0808">Transferase</keyword>
<dbReference type="Pfam" id="PF13614">
    <property type="entry name" value="AAA_31"/>
    <property type="match status" value="1"/>
</dbReference>
<evidence type="ECO:0000256" key="3">
    <source>
        <dbReference type="ARBA" id="ARBA00007316"/>
    </source>
</evidence>
<evidence type="ECO:0000256" key="13">
    <source>
        <dbReference type="ARBA" id="ARBA00022989"/>
    </source>
</evidence>
<evidence type="ECO:0000256" key="17">
    <source>
        <dbReference type="SAM" id="MobiDB-lite"/>
    </source>
</evidence>
<evidence type="ECO:0000256" key="10">
    <source>
        <dbReference type="ARBA" id="ARBA00022741"/>
    </source>
</evidence>
<evidence type="ECO:0000256" key="12">
    <source>
        <dbReference type="ARBA" id="ARBA00022840"/>
    </source>
</evidence>
<keyword evidence="10" id="KW-0547">Nucleotide-binding</keyword>
<keyword evidence="13" id="KW-1133">Transmembrane helix</keyword>
<dbReference type="EC" id="2.7.10.2" evidence="5"/>
<dbReference type="InterPro" id="IPR027417">
    <property type="entry name" value="P-loop_NTPase"/>
</dbReference>
<keyword evidence="9" id="KW-0812">Transmembrane</keyword>
<dbReference type="Proteomes" id="UP000254291">
    <property type="component" value="Unassembled WGS sequence"/>
</dbReference>
<evidence type="ECO:0000259" key="19">
    <source>
        <dbReference type="Pfam" id="PF13614"/>
    </source>
</evidence>
<reference evidence="20 21" key="1">
    <citation type="submission" date="2018-06" db="EMBL/GenBank/DDBJ databases">
        <authorList>
            <consortium name="Pathogen Informatics"/>
            <person name="Doyle S."/>
        </authorList>
    </citation>
    <scope>NUCLEOTIDE SEQUENCE [LARGE SCALE GENOMIC DNA]</scope>
    <source>
        <strain evidence="20 21">NCTC10742</strain>
    </source>
</reference>
<proteinExistence type="inferred from homology"/>
<sequence length="468" mass="49867">MTVKDFAQILRSRWKLICGATVLAVLAAFAYSFVVTPQYQATTRMFVATTSDGTNTQTYDGGLFAERRVLSYTELVMGELLAQRTVDKLGLDMTAADLQAKIEATVPADTVLIDVAVTDSSASRARDIANTLADEFVVMAAALETPELGAPPNARVVIQQRAELPDSPMSAKTTRMLAIAAVTGALLGICIALVRDRMDDTVKSADVLEKVTGVGLLADVPFEEQRAKGPLPSFDTDRSKVANAYRELRINLRFLQVADGPRVLLIASCGPDDGRTTTAVNLALALAEANHSVVIVDADLRRPVVAAYLELPGQVGFSSVLNGEASIREALQDTSVPRLKALTSGPVPPNPTELLESPVTGEVLGELSREFDYVIVDSPSLLVTDAALLASRSQGVLVVARFGKTTRKQLTEAVHRLTRAGGPLLGAVLTMTPPTKRDSGDTYDVSAGEARAGSRAQRASWRRGAHGK</sequence>
<dbReference type="InterPro" id="IPR050445">
    <property type="entry name" value="Bact_polysacc_biosynth/exp"/>
</dbReference>
<dbReference type="RefSeq" id="WP_308207158.1">
    <property type="nucleotide sequence ID" value="NZ_JACKST010000052.1"/>
</dbReference>
<evidence type="ECO:0000256" key="14">
    <source>
        <dbReference type="ARBA" id="ARBA00023136"/>
    </source>
</evidence>
<dbReference type="PANTHER" id="PTHR32309">
    <property type="entry name" value="TYROSINE-PROTEIN KINASE"/>
    <property type="match status" value="1"/>
</dbReference>
<evidence type="ECO:0000256" key="15">
    <source>
        <dbReference type="ARBA" id="ARBA00023137"/>
    </source>
</evidence>
<dbReference type="GO" id="GO:0004715">
    <property type="term" value="F:non-membrane spanning protein tyrosine kinase activity"/>
    <property type="evidence" value="ECO:0007669"/>
    <property type="project" value="UniProtKB-EC"/>
</dbReference>
<dbReference type="InterPro" id="IPR005702">
    <property type="entry name" value="Wzc-like_C"/>
</dbReference>
<keyword evidence="12" id="KW-0067">ATP-binding</keyword>
<evidence type="ECO:0000256" key="16">
    <source>
        <dbReference type="ARBA" id="ARBA00051245"/>
    </source>
</evidence>
<dbReference type="GO" id="GO:0005524">
    <property type="term" value="F:ATP binding"/>
    <property type="evidence" value="ECO:0007669"/>
    <property type="project" value="UniProtKB-KW"/>
</dbReference>
<dbReference type="AlphaFoldDB" id="A0A378SSK3"/>
<dbReference type="Pfam" id="PF02706">
    <property type="entry name" value="Wzz"/>
    <property type="match status" value="1"/>
</dbReference>
<gene>
    <name evidence="20" type="primary">ywqD_2</name>
    <name evidence="20" type="ORF">NCTC10742_04984</name>
</gene>
<evidence type="ECO:0000256" key="6">
    <source>
        <dbReference type="ARBA" id="ARBA00022475"/>
    </source>
</evidence>
<dbReference type="GO" id="GO:0005886">
    <property type="term" value="C:plasma membrane"/>
    <property type="evidence" value="ECO:0007669"/>
    <property type="project" value="UniProtKB-SubCell"/>
</dbReference>
<evidence type="ECO:0000256" key="4">
    <source>
        <dbReference type="ARBA" id="ARBA00008883"/>
    </source>
</evidence>